<dbReference type="PANTHER" id="PTHR11712:SF336">
    <property type="entry name" value="3-OXOACYL-[ACYL-CARRIER-PROTEIN] SYNTHASE, MITOCHONDRIAL"/>
    <property type="match status" value="1"/>
</dbReference>
<comment type="caution">
    <text evidence="5">The sequence shown here is derived from an EMBL/GenBank/DDBJ whole genome shotgun (WGS) entry which is preliminary data.</text>
</comment>
<gene>
    <name evidence="5" type="ORF">ACIB24_13800</name>
</gene>
<sequence length="790" mass="79252">MTDAHERVVVTGVGLICALGRDTTEFWANLVAGRSGVRPATQRSFDGLDGVWVGEVEDAWLDEGLPAGAKPQDRLSALALVAAREALTRARLSSGLDTGGERVGVVVGQCQMTDTDDPHEFLPFHAPADSVAEQWGLVGPRIVLSNACAAGANAVGAGRDLLLDGQADVVLAGGTDNLQRGSHLGFSVLSAIADGPTAPYSRSDGLSLGEGAAFLVLETAAHAAARGATVLAEVGGYGLSADGYHATAPDPTGAGPLRAVQHALHEAGIGADRVSYVNGHGTGTPANDAMEQAAMITLFGEDRVAQVPISSTKAALGHSLGASGAIEAVTCVLALGSGTLPPTVNFDGPGPEGFDFVPGVGRPAQIDVTLSNNYAFGGNNCSLVLARPGLLPDRPATGAEPDVVISGLGVVSGFGLGVDAWRAGVRSGRTAIGPLDEQYRVDGRPTFGSSFTLDRKPLVAASLWRQLPEFARASAAVAAYAFRDAGIATSGLDREDVGLSFATCYGPVAVGAALQAQEGTPEGLSARAFSNATVNAAAGAVGLGLVMRGPTTTIATGGASALIALDVALQFIRTGQARRVMLLAVDELHEGIVRHRAAREALAPDGIVRPYDIGRTGTALGAAAVGILLEDAASARERGGKAYARVLGTAQSGVTGGSLEGAAARALGSLLARSGVDAGGVDLVVGSGRGAVDDDAEMRAVARLLGPQVLLTAPASLTGDCGAASGGISLLCAALAVSEGLVPATANLGDPLPGVRYVTAPGDDVRIEAAVATATSIGSLHAAALLGAVR</sequence>
<keyword evidence="2 3" id="KW-0808">Transferase</keyword>
<dbReference type="InterPro" id="IPR020841">
    <property type="entry name" value="PKS_Beta-ketoAc_synthase_dom"/>
</dbReference>
<reference evidence="5 6" key="1">
    <citation type="submission" date="2024-10" db="EMBL/GenBank/DDBJ databases">
        <title>The Natural Products Discovery Center: Release of the First 8490 Sequenced Strains for Exploring Actinobacteria Biosynthetic Diversity.</title>
        <authorList>
            <person name="Kalkreuter E."/>
            <person name="Kautsar S.A."/>
            <person name="Yang D."/>
            <person name="Bader C.D."/>
            <person name="Teijaro C.N."/>
            <person name="Fluegel L."/>
            <person name="Davis C.M."/>
            <person name="Simpson J.R."/>
            <person name="Lauterbach L."/>
            <person name="Steele A.D."/>
            <person name="Gui C."/>
            <person name="Meng S."/>
            <person name="Li G."/>
            <person name="Viehrig K."/>
            <person name="Ye F."/>
            <person name="Su P."/>
            <person name="Kiefer A.F."/>
            <person name="Nichols A."/>
            <person name="Cepeda A.J."/>
            <person name="Yan W."/>
            <person name="Fan B."/>
            <person name="Jiang Y."/>
            <person name="Adhikari A."/>
            <person name="Zheng C.-J."/>
            <person name="Schuster L."/>
            <person name="Cowan T.M."/>
            <person name="Smanski M.J."/>
            <person name="Chevrette M.G."/>
            <person name="De Carvalho L.P.S."/>
            <person name="Shen B."/>
        </authorList>
    </citation>
    <scope>NUCLEOTIDE SEQUENCE [LARGE SCALE GENOMIC DNA]</scope>
    <source>
        <strain evidence="5 6">NPDC049639</strain>
    </source>
</reference>
<dbReference type="InterPro" id="IPR000794">
    <property type="entry name" value="Beta-ketoacyl_synthase"/>
</dbReference>
<organism evidence="5 6">
    <name type="scientific">Spongisporangium articulatum</name>
    <dbReference type="NCBI Taxonomy" id="3362603"/>
    <lineage>
        <taxon>Bacteria</taxon>
        <taxon>Bacillati</taxon>
        <taxon>Actinomycetota</taxon>
        <taxon>Actinomycetes</taxon>
        <taxon>Kineosporiales</taxon>
        <taxon>Kineosporiaceae</taxon>
        <taxon>Spongisporangium</taxon>
    </lineage>
</organism>
<evidence type="ECO:0000259" key="4">
    <source>
        <dbReference type="PROSITE" id="PS52004"/>
    </source>
</evidence>
<dbReference type="InterPro" id="IPR014030">
    <property type="entry name" value="Ketoacyl_synth_N"/>
</dbReference>
<protein>
    <submittedName>
        <fullName evidence="5">Beta-ketoacyl synthase N-terminal-like domain-containing protein</fullName>
    </submittedName>
</protein>
<comment type="similarity">
    <text evidence="1 3">Belongs to the thiolase-like superfamily. Beta-ketoacyl-ACP synthases family.</text>
</comment>
<feature type="domain" description="Ketosynthase family 3 (KS3)" evidence="4">
    <location>
        <begin position="5"/>
        <end position="387"/>
    </location>
</feature>
<evidence type="ECO:0000256" key="2">
    <source>
        <dbReference type="ARBA" id="ARBA00022679"/>
    </source>
</evidence>
<dbReference type="InterPro" id="IPR016039">
    <property type="entry name" value="Thiolase-like"/>
</dbReference>
<dbReference type="CDD" id="cd00834">
    <property type="entry name" value="KAS_I_II"/>
    <property type="match status" value="1"/>
</dbReference>
<dbReference type="Pfam" id="PF00109">
    <property type="entry name" value="ketoacyl-synt"/>
    <property type="match status" value="2"/>
</dbReference>
<evidence type="ECO:0000256" key="3">
    <source>
        <dbReference type="RuleBase" id="RU003694"/>
    </source>
</evidence>
<proteinExistence type="inferred from homology"/>
<evidence type="ECO:0000313" key="6">
    <source>
        <dbReference type="Proteomes" id="UP001612915"/>
    </source>
</evidence>
<dbReference type="InterPro" id="IPR014031">
    <property type="entry name" value="Ketoacyl_synth_C"/>
</dbReference>
<dbReference type="Gene3D" id="3.40.47.10">
    <property type="match status" value="3"/>
</dbReference>
<name>A0ABW8AR78_9ACTN</name>
<dbReference type="EMBL" id="JBITLV010000004">
    <property type="protein sequence ID" value="MFI7588137.1"/>
    <property type="molecule type" value="Genomic_DNA"/>
</dbReference>
<dbReference type="PANTHER" id="PTHR11712">
    <property type="entry name" value="POLYKETIDE SYNTHASE-RELATED"/>
    <property type="match status" value="1"/>
</dbReference>
<dbReference type="SUPFAM" id="SSF53901">
    <property type="entry name" value="Thiolase-like"/>
    <property type="match status" value="4"/>
</dbReference>
<dbReference type="RefSeq" id="WP_398281155.1">
    <property type="nucleotide sequence ID" value="NZ_JBITLV010000004.1"/>
</dbReference>
<accession>A0ABW8AR78</accession>
<dbReference type="Pfam" id="PF02801">
    <property type="entry name" value="Ketoacyl-synt_C"/>
    <property type="match status" value="2"/>
</dbReference>
<feature type="domain" description="Ketosynthase family 3 (KS3)" evidence="4">
    <location>
        <begin position="400"/>
        <end position="788"/>
    </location>
</feature>
<keyword evidence="6" id="KW-1185">Reference proteome</keyword>
<dbReference type="PROSITE" id="PS52004">
    <property type="entry name" value="KS3_2"/>
    <property type="match status" value="2"/>
</dbReference>
<evidence type="ECO:0000313" key="5">
    <source>
        <dbReference type="EMBL" id="MFI7588137.1"/>
    </source>
</evidence>
<evidence type="ECO:0000256" key="1">
    <source>
        <dbReference type="ARBA" id="ARBA00008467"/>
    </source>
</evidence>
<dbReference type="SMART" id="SM00825">
    <property type="entry name" value="PKS_KS"/>
    <property type="match status" value="1"/>
</dbReference>
<dbReference type="Proteomes" id="UP001612915">
    <property type="component" value="Unassembled WGS sequence"/>
</dbReference>